<organism evidence="9 10">
    <name type="scientific">Psylliodes chrysocephalus</name>
    <dbReference type="NCBI Taxonomy" id="3402493"/>
    <lineage>
        <taxon>Eukaryota</taxon>
        <taxon>Metazoa</taxon>
        <taxon>Ecdysozoa</taxon>
        <taxon>Arthropoda</taxon>
        <taxon>Hexapoda</taxon>
        <taxon>Insecta</taxon>
        <taxon>Pterygota</taxon>
        <taxon>Neoptera</taxon>
        <taxon>Endopterygota</taxon>
        <taxon>Coleoptera</taxon>
        <taxon>Polyphaga</taxon>
        <taxon>Cucujiformia</taxon>
        <taxon>Chrysomeloidea</taxon>
        <taxon>Chrysomelidae</taxon>
        <taxon>Galerucinae</taxon>
        <taxon>Alticini</taxon>
        <taxon>Psylliodes</taxon>
    </lineage>
</organism>
<dbReference type="Proteomes" id="UP001153636">
    <property type="component" value="Chromosome 3"/>
</dbReference>
<dbReference type="AlphaFoldDB" id="A0A9P0CUU4"/>
<evidence type="ECO:0000256" key="6">
    <source>
        <dbReference type="PROSITE-ProRule" id="PRU01371"/>
    </source>
</evidence>
<feature type="region of interest" description="Disordered" evidence="7">
    <location>
        <begin position="378"/>
        <end position="398"/>
    </location>
</feature>
<feature type="region of interest" description="Disordered" evidence="7">
    <location>
        <begin position="169"/>
        <end position="201"/>
    </location>
</feature>
<feature type="region of interest" description="Disordered" evidence="7">
    <location>
        <begin position="333"/>
        <end position="356"/>
    </location>
</feature>
<dbReference type="OrthoDB" id="10255185at2759"/>
<dbReference type="GO" id="GO:0008270">
    <property type="term" value="F:zinc ion binding"/>
    <property type="evidence" value="ECO:0007669"/>
    <property type="project" value="UniProtKB-KW"/>
</dbReference>
<keyword evidence="3 6" id="KW-0863">Zinc-finger</keyword>
<feature type="compositionally biased region" description="Low complexity" evidence="7">
    <location>
        <begin position="41"/>
        <end position="52"/>
    </location>
</feature>
<dbReference type="EMBL" id="OV651815">
    <property type="protein sequence ID" value="CAH1108646.1"/>
    <property type="molecule type" value="Genomic_DNA"/>
</dbReference>
<comment type="similarity">
    <text evidence="1">Belongs to the ZC2HC1 family.</text>
</comment>
<feature type="compositionally biased region" description="Low complexity" evidence="7">
    <location>
        <begin position="185"/>
        <end position="199"/>
    </location>
</feature>
<proteinExistence type="inferred from homology"/>
<feature type="region of interest" description="Disordered" evidence="7">
    <location>
        <begin position="420"/>
        <end position="439"/>
    </location>
</feature>
<dbReference type="PANTHER" id="PTHR14649">
    <property type="entry name" value="ZINC FINGER C2HC DOMAIN-CONTAINING PROTEIN 1C"/>
    <property type="match status" value="1"/>
</dbReference>
<sequence length="439" mass="49256">MTSKLVQMQARFQQKQMQEKEEKLLKLYENQQQRAFDKVGRSSAGSTTSLSSTGGGKVRQMFDERRQKAGIDKSYPLEPLKSKSNSRGGVADRKNGVTTKNSVRSVVQNSLSTVKNGKPVLKKKEIIERLYDNDNGKESYEENSFRTGKLYTNGDSQSMKNIDNNVVKKPESKSNTVRTTKSNSGTMNGITNGNKNGNIASKRASLTNDSKRIASNLKNNVSSQKNNKILNTSRNNSHALSMGDKSSVQEVRTPTVHRNSDKQQSPRTVVARDDLNECNYCGRRFAQDRIQKHEEICSKTGKKRRKPYDATKHRVVGTDLETYVMAKVPQRKSLGSTTKNTQRQSVTTSTGHKKDWRRTHEEFISAIRAAKEAQAHIAKGGKLSDLPPPPPSTNPDYVQCPHCNRRFNESAAERHIPKCAEYQFNKPKPGSKSKLPPRK</sequence>
<dbReference type="InterPro" id="IPR026104">
    <property type="entry name" value="ZNF_C2HC_dom_1C"/>
</dbReference>
<reference evidence="9" key="1">
    <citation type="submission" date="2022-01" db="EMBL/GenBank/DDBJ databases">
        <authorList>
            <person name="King R."/>
        </authorList>
    </citation>
    <scope>NUCLEOTIDE SEQUENCE</scope>
</reference>
<evidence type="ECO:0000256" key="3">
    <source>
        <dbReference type="ARBA" id="ARBA00022771"/>
    </source>
</evidence>
<feature type="domain" description="C2HC/C3H-type" evidence="8">
    <location>
        <begin position="396"/>
        <end position="425"/>
    </location>
</feature>
<dbReference type="InterPro" id="IPR049899">
    <property type="entry name" value="Znf_C2HC_C3H"/>
</dbReference>
<name>A0A9P0CUU4_9CUCU</name>
<evidence type="ECO:0000256" key="1">
    <source>
        <dbReference type="ARBA" id="ARBA00010843"/>
    </source>
</evidence>
<keyword evidence="10" id="KW-1185">Reference proteome</keyword>
<feature type="compositionally biased region" description="Basic residues" evidence="7">
    <location>
        <begin position="429"/>
        <end position="439"/>
    </location>
</feature>
<protein>
    <recommendedName>
        <fullName evidence="8">C2HC/C3H-type domain-containing protein</fullName>
    </recommendedName>
</protein>
<dbReference type="Pfam" id="PF13913">
    <property type="entry name" value="zf-C2HC_2"/>
    <property type="match status" value="2"/>
</dbReference>
<evidence type="ECO:0000256" key="5">
    <source>
        <dbReference type="ARBA" id="ARBA00023054"/>
    </source>
</evidence>
<evidence type="ECO:0000256" key="7">
    <source>
        <dbReference type="SAM" id="MobiDB-lite"/>
    </source>
</evidence>
<feature type="domain" description="C2HC/C3H-type" evidence="8">
    <location>
        <begin position="274"/>
        <end position="303"/>
    </location>
</feature>
<feature type="compositionally biased region" description="Basic and acidic residues" evidence="7">
    <location>
        <begin position="60"/>
        <end position="71"/>
    </location>
</feature>
<evidence type="ECO:0000313" key="10">
    <source>
        <dbReference type="Proteomes" id="UP001153636"/>
    </source>
</evidence>
<gene>
    <name evidence="9" type="ORF">PSYICH_LOCUS8550</name>
</gene>
<evidence type="ECO:0000256" key="2">
    <source>
        <dbReference type="ARBA" id="ARBA00022723"/>
    </source>
</evidence>
<evidence type="ECO:0000256" key="4">
    <source>
        <dbReference type="ARBA" id="ARBA00022833"/>
    </source>
</evidence>
<dbReference type="PANTHER" id="PTHR14649:SF1">
    <property type="entry name" value="ZINC FINGER C2HC DOMAIN-CONTAINING PROTEIN 1C"/>
    <property type="match status" value="1"/>
</dbReference>
<feature type="compositionally biased region" description="Polar residues" evidence="7">
    <location>
        <begin position="333"/>
        <end position="350"/>
    </location>
</feature>
<evidence type="ECO:0000313" key="9">
    <source>
        <dbReference type="EMBL" id="CAH1108646.1"/>
    </source>
</evidence>
<feature type="compositionally biased region" description="Polar residues" evidence="7">
    <location>
        <begin position="217"/>
        <end position="252"/>
    </location>
</feature>
<feature type="compositionally biased region" description="Polar residues" evidence="7">
    <location>
        <begin position="173"/>
        <end position="184"/>
    </location>
</feature>
<evidence type="ECO:0000259" key="8">
    <source>
        <dbReference type="PROSITE" id="PS52027"/>
    </source>
</evidence>
<dbReference type="PROSITE" id="PS52027">
    <property type="entry name" value="ZF_C2HC_C3H"/>
    <property type="match status" value="2"/>
</dbReference>
<keyword evidence="5" id="KW-0175">Coiled coil</keyword>
<accession>A0A9P0CUU4</accession>
<dbReference type="Gene3D" id="3.30.160.60">
    <property type="entry name" value="Classic Zinc Finger"/>
    <property type="match status" value="2"/>
</dbReference>
<keyword evidence="4" id="KW-0862">Zinc</keyword>
<feature type="region of interest" description="Disordered" evidence="7">
    <location>
        <begin position="35"/>
        <end position="103"/>
    </location>
</feature>
<feature type="region of interest" description="Disordered" evidence="7">
    <location>
        <begin position="217"/>
        <end position="267"/>
    </location>
</feature>
<keyword evidence="2" id="KW-0479">Metal-binding</keyword>